<keyword evidence="2" id="KW-0472">Membrane</keyword>
<sequence>MDAGTASRAGRPARRRGPPRARAPHGAYTVAGGRPRGRDVSGFLITSLLLDERARPDRISLGDFYRRRARRLLPALLAYLAAMAVFAQLSNARTSPSLTDFLGALFYVGNYTTGMQGSDNVLVHTWSLAVEEQFYIVWPILVMGIGAVAHSMRVLFSVAALGSVAAITLRLFLWDGGRGPTGSTSARTPAWMVCSSDAWSRSG</sequence>
<evidence type="ECO:0000259" key="3">
    <source>
        <dbReference type="Pfam" id="PF01757"/>
    </source>
</evidence>
<evidence type="ECO:0000256" key="2">
    <source>
        <dbReference type="SAM" id="Phobius"/>
    </source>
</evidence>
<dbReference type="PANTHER" id="PTHR23028:SF53">
    <property type="entry name" value="ACYL_TRANSF_3 DOMAIN-CONTAINING PROTEIN"/>
    <property type="match status" value="1"/>
</dbReference>
<evidence type="ECO:0000256" key="1">
    <source>
        <dbReference type="SAM" id="MobiDB-lite"/>
    </source>
</evidence>
<dbReference type="PANTHER" id="PTHR23028">
    <property type="entry name" value="ACETYLTRANSFERASE"/>
    <property type="match status" value="1"/>
</dbReference>
<accession>A0ABR8MB87</accession>
<organism evidence="4 5">
    <name type="scientific">Nocardioides hwasunensis</name>
    <dbReference type="NCBI Taxonomy" id="397258"/>
    <lineage>
        <taxon>Bacteria</taxon>
        <taxon>Bacillati</taxon>
        <taxon>Actinomycetota</taxon>
        <taxon>Actinomycetes</taxon>
        <taxon>Propionibacteriales</taxon>
        <taxon>Nocardioidaceae</taxon>
        <taxon>Nocardioides</taxon>
    </lineage>
</organism>
<feature type="compositionally biased region" description="Low complexity" evidence="1">
    <location>
        <begin position="1"/>
        <end position="10"/>
    </location>
</feature>
<feature type="transmembrane region" description="Helical" evidence="2">
    <location>
        <begin position="154"/>
        <end position="173"/>
    </location>
</feature>
<keyword evidence="5" id="KW-1185">Reference proteome</keyword>
<keyword evidence="2" id="KW-0812">Transmembrane</keyword>
<dbReference type="InterPro" id="IPR050879">
    <property type="entry name" value="Acyltransferase_3"/>
</dbReference>
<dbReference type="Pfam" id="PF01757">
    <property type="entry name" value="Acyl_transf_3"/>
    <property type="match status" value="1"/>
</dbReference>
<dbReference type="RefSeq" id="WP_191197721.1">
    <property type="nucleotide sequence ID" value="NZ_BAAAPA010000002.1"/>
</dbReference>
<protein>
    <submittedName>
        <fullName evidence="4">Acyltransferase</fullName>
    </submittedName>
</protein>
<name>A0ABR8MB87_9ACTN</name>
<dbReference type="Proteomes" id="UP000649289">
    <property type="component" value="Unassembled WGS sequence"/>
</dbReference>
<feature type="region of interest" description="Disordered" evidence="1">
    <location>
        <begin position="1"/>
        <end position="34"/>
    </location>
</feature>
<feature type="compositionally biased region" description="Basic residues" evidence="1">
    <location>
        <begin position="11"/>
        <end position="23"/>
    </location>
</feature>
<dbReference type="EMBL" id="JACXYY010000001">
    <property type="protein sequence ID" value="MBD3913393.1"/>
    <property type="molecule type" value="Genomic_DNA"/>
</dbReference>
<feature type="domain" description="Acyltransferase 3" evidence="3">
    <location>
        <begin position="40"/>
        <end position="172"/>
    </location>
</feature>
<keyword evidence="4" id="KW-0012">Acyltransferase</keyword>
<feature type="transmembrane region" description="Helical" evidence="2">
    <location>
        <begin position="133"/>
        <end position="149"/>
    </location>
</feature>
<reference evidence="4 5" key="1">
    <citation type="submission" date="2020-09" db="EMBL/GenBank/DDBJ databases">
        <title>novel species in genus Nocardioides.</title>
        <authorList>
            <person name="Zhang G."/>
        </authorList>
    </citation>
    <scope>NUCLEOTIDE SEQUENCE [LARGE SCALE GENOMIC DNA]</scope>
    <source>
        <strain evidence="4 5">19197</strain>
    </source>
</reference>
<gene>
    <name evidence="4" type="ORF">IEZ25_02100</name>
</gene>
<evidence type="ECO:0000313" key="5">
    <source>
        <dbReference type="Proteomes" id="UP000649289"/>
    </source>
</evidence>
<comment type="caution">
    <text evidence="4">The sequence shown here is derived from an EMBL/GenBank/DDBJ whole genome shotgun (WGS) entry which is preliminary data.</text>
</comment>
<dbReference type="InterPro" id="IPR002656">
    <property type="entry name" value="Acyl_transf_3_dom"/>
</dbReference>
<feature type="transmembrane region" description="Helical" evidence="2">
    <location>
        <begin position="72"/>
        <end position="89"/>
    </location>
</feature>
<dbReference type="GO" id="GO:0016746">
    <property type="term" value="F:acyltransferase activity"/>
    <property type="evidence" value="ECO:0007669"/>
    <property type="project" value="UniProtKB-KW"/>
</dbReference>
<keyword evidence="2" id="KW-1133">Transmembrane helix</keyword>
<evidence type="ECO:0000313" key="4">
    <source>
        <dbReference type="EMBL" id="MBD3913393.1"/>
    </source>
</evidence>
<proteinExistence type="predicted"/>
<keyword evidence="4" id="KW-0808">Transferase</keyword>